<evidence type="ECO:0000313" key="3">
    <source>
        <dbReference type="EMBL" id="RPD53434.1"/>
    </source>
</evidence>
<feature type="compositionally biased region" description="Basic and acidic residues" evidence="1">
    <location>
        <begin position="733"/>
        <end position="748"/>
    </location>
</feature>
<dbReference type="AlphaFoldDB" id="A0A5C2RQ31"/>
<keyword evidence="4" id="KW-1185">Reference proteome</keyword>
<dbReference type="PROSITE" id="PS00109">
    <property type="entry name" value="PROTEIN_KINASE_TYR"/>
    <property type="match status" value="1"/>
</dbReference>
<feature type="compositionally biased region" description="Low complexity" evidence="1">
    <location>
        <begin position="662"/>
        <end position="679"/>
    </location>
</feature>
<dbReference type="InterPro" id="IPR008266">
    <property type="entry name" value="Tyr_kinase_AS"/>
</dbReference>
<dbReference type="PANTHER" id="PTHR38248:SF2">
    <property type="entry name" value="FUNK1 11"/>
    <property type="match status" value="1"/>
</dbReference>
<dbReference type="Proteomes" id="UP000313359">
    <property type="component" value="Unassembled WGS sequence"/>
</dbReference>
<evidence type="ECO:0000313" key="4">
    <source>
        <dbReference type="Proteomes" id="UP000313359"/>
    </source>
</evidence>
<evidence type="ECO:0000256" key="1">
    <source>
        <dbReference type="SAM" id="MobiDB-lite"/>
    </source>
</evidence>
<dbReference type="SUPFAM" id="SSF56112">
    <property type="entry name" value="Protein kinase-like (PK-like)"/>
    <property type="match status" value="1"/>
</dbReference>
<dbReference type="InterPro" id="IPR011009">
    <property type="entry name" value="Kinase-like_dom_sf"/>
</dbReference>
<feature type="domain" description="Fungal-type protein kinase" evidence="2">
    <location>
        <begin position="132"/>
        <end position="524"/>
    </location>
</feature>
<dbReference type="OrthoDB" id="2745837at2759"/>
<dbReference type="STRING" id="1328759.A0A5C2RQ31"/>
<dbReference type="Gene3D" id="1.10.510.10">
    <property type="entry name" value="Transferase(Phosphotransferase) domain 1"/>
    <property type="match status" value="1"/>
</dbReference>
<dbReference type="InterPro" id="IPR040976">
    <property type="entry name" value="Pkinase_fungal"/>
</dbReference>
<gene>
    <name evidence="3" type="ORF">L227DRAFT_557652</name>
</gene>
<proteinExistence type="predicted"/>
<reference evidence="3" key="1">
    <citation type="journal article" date="2018" name="Genome Biol. Evol.">
        <title>Genomics and development of Lentinus tigrinus, a white-rot wood-decaying mushroom with dimorphic fruiting bodies.</title>
        <authorList>
            <person name="Wu B."/>
            <person name="Xu Z."/>
            <person name="Knudson A."/>
            <person name="Carlson A."/>
            <person name="Chen N."/>
            <person name="Kovaka S."/>
            <person name="LaButti K."/>
            <person name="Lipzen A."/>
            <person name="Pennachio C."/>
            <person name="Riley R."/>
            <person name="Schakwitz W."/>
            <person name="Umezawa K."/>
            <person name="Ohm R.A."/>
            <person name="Grigoriev I.V."/>
            <person name="Nagy L.G."/>
            <person name="Gibbons J."/>
            <person name="Hibbett D."/>
        </authorList>
    </citation>
    <scope>NUCLEOTIDE SEQUENCE [LARGE SCALE GENOMIC DNA]</scope>
    <source>
        <strain evidence="3">ALCF2SS1-6</strain>
    </source>
</reference>
<feature type="compositionally biased region" description="Basic residues" evidence="1">
    <location>
        <begin position="772"/>
        <end position="792"/>
    </location>
</feature>
<dbReference type="EMBL" id="ML122322">
    <property type="protein sequence ID" value="RPD53434.1"/>
    <property type="molecule type" value="Genomic_DNA"/>
</dbReference>
<feature type="region of interest" description="Disordered" evidence="1">
    <location>
        <begin position="733"/>
        <end position="792"/>
    </location>
</feature>
<dbReference type="Pfam" id="PF17667">
    <property type="entry name" value="Pkinase_fungal"/>
    <property type="match status" value="1"/>
</dbReference>
<name>A0A5C2RQ31_9APHY</name>
<accession>A0A5C2RQ31</accession>
<organism evidence="3 4">
    <name type="scientific">Lentinus tigrinus ALCF2SS1-6</name>
    <dbReference type="NCBI Taxonomy" id="1328759"/>
    <lineage>
        <taxon>Eukaryota</taxon>
        <taxon>Fungi</taxon>
        <taxon>Dikarya</taxon>
        <taxon>Basidiomycota</taxon>
        <taxon>Agaricomycotina</taxon>
        <taxon>Agaricomycetes</taxon>
        <taxon>Polyporales</taxon>
        <taxon>Polyporaceae</taxon>
        <taxon>Lentinus</taxon>
    </lineage>
</organism>
<dbReference type="PANTHER" id="PTHR38248">
    <property type="entry name" value="FUNK1 6"/>
    <property type="match status" value="1"/>
</dbReference>
<evidence type="ECO:0000259" key="2">
    <source>
        <dbReference type="Pfam" id="PF17667"/>
    </source>
</evidence>
<dbReference type="GO" id="GO:0004672">
    <property type="term" value="F:protein kinase activity"/>
    <property type="evidence" value="ECO:0007669"/>
    <property type="project" value="InterPro"/>
</dbReference>
<feature type="compositionally biased region" description="Low complexity" evidence="1">
    <location>
        <begin position="749"/>
        <end position="758"/>
    </location>
</feature>
<feature type="region of interest" description="Disordered" evidence="1">
    <location>
        <begin position="662"/>
        <end position="714"/>
    </location>
</feature>
<protein>
    <recommendedName>
        <fullName evidence="2">Fungal-type protein kinase domain-containing protein</fullName>
    </recommendedName>
</protein>
<sequence length="792" mass="87584">MNDKNYILSLDQFVEYFLLGSPARSTKAIPNLFAKVPTFKTERGMYDHFTFKFNKSKIFPGHKFVTTAWTSASNDPTGQAIDCGMYPAKFAPEESSTAAGDESRRTDWSRIDLCIECKLDSTSQDPFDEKKLDNSPEAVTRREVLGQILSYAELVFRHQQRQFHYMLLLFRECARIIYFDHSSMVVTEKIPYTTQGQELSEFLARYGRLKKPEFQGHDPTAVRIEKTDDPHDFHSLVRKYAENCLNNNAEDHAARLFRASLVDSWPIWRLQVYDEQTETEHWFAVGKPHFQASGVAGRGTRGYVALPLLLNKNGELSVPPLAKEGEPTKPFVYLKDAWRIDHPRLQKEGVVLQVLNAAKVKYVPTAVYHGDLGQACLSYTKWAALHGGQACKLKPHQHYRLIVKEIGKPLSEFDRGVSLVKAILHCLQAHEQACVAGYIHRDISASNILLCKSDDGKWHGLLNDWELAAKYVMGQPAAVNAELGDCPVLERTGTWQFLSVHCSNDNQRPVDIPDDLESLIHVLLCYAVRFLPHNIQDDVIGLFLYRYFDDYSKSYSVNTCGPAKYAAVQSGGIDLTLLTGGVAVPGKPNMKMKDLLKFYSSAATTTAASENGIAAPTPESHPLNSLIATIFQWFKAYYALDDPIPEVATDFLAIDRAAASAAQQEQPPAAPSSSTAITTGSGGGGSQETSAASDGVVAAGNPAQASGSDPMSKMTHSAFKSEIYRSVRYLKWPRGDKGKDKRPKDFVIPKKAAATPAAAPAPPAGGSGKMNSTKRKQKRGPGSNAKRRKSVK</sequence>